<protein>
    <submittedName>
        <fullName evidence="1">Uncharacterized protein</fullName>
    </submittedName>
</protein>
<name>A0A810QBP0_9FIRM</name>
<organism evidence="1 2">
    <name type="scientific">Pusillibacter faecalis</name>
    <dbReference type="NCBI Taxonomy" id="2714358"/>
    <lineage>
        <taxon>Bacteria</taxon>
        <taxon>Bacillati</taxon>
        <taxon>Bacillota</taxon>
        <taxon>Clostridia</taxon>
        <taxon>Eubacteriales</taxon>
        <taxon>Oscillospiraceae</taxon>
        <taxon>Pusillibacter</taxon>
    </lineage>
</organism>
<evidence type="ECO:0000313" key="2">
    <source>
        <dbReference type="Proteomes" id="UP000679848"/>
    </source>
</evidence>
<accession>A0A810QBP0</accession>
<reference evidence="1" key="1">
    <citation type="submission" date="2020-09" db="EMBL/GenBank/DDBJ databases">
        <title>New species isolated from human feces.</title>
        <authorList>
            <person name="Kitahara M."/>
            <person name="Shigeno Y."/>
            <person name="Shime M."/>
            <person name="Matsumoto Y."/>
            <person name="Nakamura S."/>
            <person name="Motooka D."/>
            <person name="Fukuoka S."/>
            <person name="Nishikawa H."/>
            <person name="Benno Y."/>
        </authorList>
    </citation>
    <scope>NUCLEOTIDE SEQUENCE</scope>
    <source>
        <strain evidence="1">MM59</strain>
    </source>
</reference>
<gene>
    <name evidence="1" type="ORF">MM59RIKEN_27130</name>
</gene>
<evidence type="ECO:0000313" key="1">
    <source>
        <dbReference type="EMBL" id="BCK85394.1"/>
    </source>
</evidence>
<dbReference type="EMBL" id="AP023420">
    <property type="protein sequence ID" value="BCK85394.1"/>
    <property type="molecule type" value="Genomic_DNA"/>
</dbReference>
<proteinExistence type="predicted"/>
<dbReference type="RefSeq" id="WP_213543520.1">
    <property type="nucleotide sequence ID" value="NZ_AP023420.1"/>
</dbReference>
<dbReference type="Proteomes" id="UP000679848">
    <property type="component" value="Chromosome"/>
</dbReference>
<keyword evidence="2" id="KW-1185">Reference proteome</keyword>
<sequence>MSEIQTKLNIGDVVWWVHCSGKVYQGVIEGITCCDYQGALYCHIYSPSFRLNPYPTVHYSYVFKSKDEAKDFSKYQRENPDSLVPMCMGCHYAMGNREAKE</sequence>
<dbReference type="KEGG" id="pfaa:MM59RIKEN_27130"/>
<dbReference type="AlphaFoldDB" id="A0A810QBP0"/>